<keyword evidence="5 6" id="KW-0342">GTP-binding</keyword>
<dbReference type="GO" id="GO:0005525">
    <property type="term" value="F:GTP binding"/>
    <property type="evidence" value="ECO:0007669"/>
    <property type="project" value="UniProtKB-UniRule"/>
</dbReference>
<gene>
    <name evidence="6 10" type="primary">hflX</name>
    <name evidence="10" type="ORF">GCM10010389_29460</name>
</gene>
<dbReference type="PANTHER" id="PTHR10229">
    <property type="entry name" value="GTP-BINDING PROTEIN HFLX"/>
    <property type="match status" value="1"/>
</dbReference>
<dbReference type="RefSeq" id="WP_190057867.1">
    <property type="nucleotide sequence ID" value="NZ_BMWH01000010.1"/>
</dbReference>
<feature type="binding site" evidence="7">
    <location>
        <begin position="309"/>
        <end position="313"/>
    </location>
    <ligand>
        <name>GTP</name>
        <dbReference type="ChEBI" id="CHEBI:37565"/>
    </ligand>
</feature>
<proteinExistence type="inferred from homology"/>
<evidence type="ECO:0000256" key="3">
    <source>
        <dbReference type="ARBA" id="ARBA00022741"/>
    </source>
</evidence>
<dbReference type="Pfam" id="PF13167">
    <property type="entry name" value="GTP-bdg_N"/>
    <property type="match status" value="1"/>
</dbReference>
<keyword evidence="2 8" id="KW-0479">Metal-binding</keyword>
<evidence type="ECO:0000313" key="11">
    <source>
        <dbReference type="Proteomes" id="UP000623010"/>
    </source>
</evidence>
<evidence type="ECO:0000256" key="2">
    <source>
        <dbReference type="ARBA" id="ARBA00022723"/>
    </source>
</evidence>
<keyword evidence="1 6" id="KW-0963">Cytoplasm</keyword>
<dbReference type="Gene3D" id="3.40.50.11060">
    <property type="entry name" value="GTPase HflX, N-terminal domain"/>
    <property type="match status" value="1"/>
</dbReference>
<evidence type="ECO:0000256" key="4">
    <source>
        <dbReference type="ARBA" id="ARBA00022842"/>
    </source>
</evidence>
<dbReference type="InterPro" id="IPR032305">
    <property type="entry name" value="GTP-bd_M"/>
</dbReference>
<evidence type="ECO:0000256" key="1">
    <source>
        <dbReference type="ARBA" id="ARBA00022490"/>
    </source>
</evidence>
<dbReference type="GO" id="GO:0003924">
    <property type="term" value="F:GTPase activity"/>
    <property type="evidence" value="ECO:0007669"/>
    <property type="project" value="UniProtKB-UniRule"/>
</dbReference>
<keyword evidence="4 8" id="KW-0460">Magnesium</keyword>
<protein>
    <recommendedName>
        <fullName evidence="6">GTPase HflX</fullName>
    </recommendedName>
    <alternativeName>
        <fullName evidence="6">GTP-binding protein HflX</fullName>
    </alternativeName>
</protein>
<evidence type="ECO:0000256" key="7">
    <source>
        <dbReference type="PIRSR" id="PIRSR006809-1"/>
    </source>
</evidence>
<dbReference type="CDD" id="cd01878">
    <property type="entry name" value="HflX"/>
    <property type="match status" value="1"/>
</dbReference>
<keyword evidence="3 6" id="KW-0547">Nucleotide-binding</keyword>
<comment type="subunit">
    <text evidence="6">Monomer. Associates with the 50S ribosomal subunit.</text>
</comment>
<dbReference type="PIRSF" id="PIRSF006809">
    <property type="entry name" value="GTP-binding_hflX_prd"/>
    <property type="match status" value="1"/>
</dbReference>
<reference evidence="10" key="2">
    <citation type="submission" date="2020-09" db="EMBL/GenBank/DDBJ databases">
        <authorList>
            <person name="Sun Q."/>
            <person name="Ohkuma M."/>
        </authorList>
    </citation>
    <scope>NUCLEOTIDE SEQUENCE</scope>
    <source>
        <strain evidence="10">JCM 5016</strain>
    </source>
</reference>
<evidence type="ECO:0000256" key="8">
    <source>
        <dbReference type="PIRSR" id="PIRSR006809-2"/>
    </source>
</evidence>
<evidence type="ECO:0000259" key="9">
    <source>
        <dbReference type="PROSITE" id="PS51705"/>
    </source>
</evidence>
<feature type="domain" description="Hflx-type G" evidence="9">
    <location>
        <begin position="278"/>
        <end position="443"/>
    </location>
</feature>
<dbReference type="Proteomes" id="UP000623010">
    <property type="component" value="Unassembled WGS sequence"/>
</dbReference>
<comment type="caution">
    <text evidence="10">The sequence shown here is derived from an EMBL/GenBank/DDBJ whole genome shotgun (WGS) entry which is preliminary data.</text>
</comment>
<dbReference type="FunFam" id="3.40.50.11060:FF:000001">
    <property type="entry name" value="GTPase HflX"/>
    <property type="match status" value="1"/>
</dbReference>
<sequence>MTSSSSSSQAAARVAERLARAYPEGLRADALMEEDVAWSHEIDAERDGDQFDRFERAALRRVAGLSTELEDVTEVEYRQLRLERVVLVGVWTSGTVQDAENSLAELAALAETAGAVVLDGVIQRRDTPDAATYIGSGKAEELRDIVVDTGADTVICDGELSPAQLIHLEDVVKVKVIDRTALILDIFAQHAKSREGKAQVALAQMQYMLPRLRGWGQSLSRQMGGGRGGLATRGPGETKIETDRRRIREKMAKMRREIAEMKTGREIKRQERRRNRVPSVAIAGYTNAGKSSLLNRLTGAGVLVENALFATLDPTVRRAETPGGRQYTLTDTVGFVRHLPHHLVEAFRSTMEEVGDADLILHVVDGSHPNPEEQLAAVREVIRDVGATDVPEIVVINKADAADPLALQRLLRIEKRSIAVSARTGQGIKELLALIDNELPRPALEVEALVPYTHGKLVARAHDEGEVISEEHTPEGTLLKARVHEDLAADLAPYAPAPAL</sequence>
<dbReference type="NCBIfam" id="TIGR03156">
    <property type="entry name" value="GTP_HflX"/>
    <property type="match status" value="1"/>
</dbReference>
<dbReference type="InterPro" id="IPR025121">
    <property type="entry name" value="GTPase_HflX_N"/>
</dbReference>
<dbReference type="InterPro" id="IPR027417">
    <property type="entry name" value="P-loop_NTPase"/>
</dbReference>
<comment type="similarity">
    <text evidence="6">Belongs to the TRAFAC class OBG-HflX-like GTPase superfamily. HflX GTPase family.</text>
</comment>
<feature type="binding site" evidence="7">
    <location>
        <begin position="284"/>
        <end position="291"/>
    </location>
    <ligand>
        <name>GTP</name>
        <dbReference type="ChEBI" id="CHEBI:37565"/>
    </ligand>
</feature>
<dbReference type="Pfam" id="PF01926">
    <property type="entry name" value="MMR_HSR1"/>
    <property type="match status" value="1"/>
</dbReference>
<comment type="subcellular location">
    <subcellularLocation>
        <location evidence="6">Cytoplasm</location>
    </subcellularLocation>
    <text evidence="6">May associate with membranes.</text>
</comment>
<dbReference type="EMBL" id="BMWH01000010">
    <property type="protein sequence ID" value="GGZ89282.1"/>
    <property type="molecule type" value="Genomic_DNA"/>
</dbReference>
<dbReference type="GO" id="GO:0046872">
    <property type="term" value="F:metal ion binding"/>
    <property type="evidence" value="ECO:0007669"/>
    <property type="project" value="UniProtKB-KW"/>
</dbReference>
<reference evidence="10" key="1">
    <citation type="journal article" date="2014" name="Int. J. Syst. Evol. Microbiol.">
        <title>Complete genome sequence of Corynebacterium casei LMG S-19264T (=DSM 44701T), isolated from a smear-ripened cheese.</title>
        <authorList>
            <consortium name="US DOE Joint Genome Institute (JGI-PGF)"/>
            <person name="Walter F."/>
            <person name="Albersmeier A."/>
            <person name="Kalinowski J."/>
            <person name="Ruckert C."/>
        </authorList>
    </citation>
    <scope>NUCLEOTIDE SEQUENCE</scope>
    <source>
        <strain evidence="10">JCM 5016</strain>
    </source>
</reference>
<comment type="function">
    <text evidence="6">GTPase that associates with the 50S ribosomal subunit and may have a role during protein synthesis or ribosome biogenesis.</text>
</comment>
<dbReference type="PRINTS" id="PR00326">
    <property type="entry name" value="GTP1OBG"/>
</dbReference>
<dbReference type="GO" id="GO:0005737">
    <property type="term" value="C:cytoplasm"/>
    <property type="evidence" value="ECO:0007669"/>
    <property type="project" value="UniProtKB-SubCell"/>
</dbReference>
<evidence type="ECO:0000256" key="5">
    <source>
        <dbReference type="ARBA" id="ARBA00023134"/>
    </source>
</evidence>
<dbReference type="InterPro" id="IPR016496">
    <property type="entry name" value="GTPase_HflX"/>
</dbReference>
<evidence type="ECO:0000313" key="10">
    <source>
        <dbReference type="EMBL" id="GGZ89282.1"/>
    </source>
</evidence>
<dbReference type="FunFam" id="3.40.50.300:FF:000690">
    <property type="entry name" value="GTPase HflX"/>
    <property type="match status" value="1"/>
</dbReference>
<feature type="binding site" evidence="7">
    <location>
        <begin position="331"/>
        <end position="334"/>
    </location>
    <ligand>
        <name>GTP</name>
        <dbReference type="ChEBI" id="CHEBI:37565"/>
    </ligand>
</feature>
<keyword evidence="11" id="KW-1185">Reference proteome</keyword>
<dbReference type="PANTHER" id="PTHR10229:SF0">
    <property type="entry name" value="GTP-BINDING PROTEIN 6-RELATED"/>
    <property type="match status" value="1"/>
</dbReference>
<evidence type="ECO:0000256" key="6">
    <source>
        <dbReference type="HAMAP-Rule" id="MF_00900"/>
    </source>
</evidence>
<dbReference type="AlphaFoldDB" id="A0A918R8B2"/>
<dbReference type="Pfam" id="PF16360">
    <property type="entry name" value="GTP-bdg_M"/>
    <property type="match status" value="1"/>
</dbReference>
<dbReference type="InterPro" id="IPR042108">
    <property type="entry name" value="GTPase_HflX_N_sf"/>
</dbReference>
<dbReference type="Gene3D" id="3.40.50.300">
    <property type="entry name" value="P-loop containing nucleotide triphosphate hydrolases"/>
    <property type="match status" value="1"/>
</dbReference>
<organism evidence="10 11">
    <name type="scientific">Streptomyces echinoruber</name>
    <dbReference type="NCBI Taxonomy" id="68898"/>
    <lineage>
        <taxon>Bacteria</taxon>
        <taxon>Bacillati</taxon>
        <taxon>Actinomycetota</taxon>
        <taxon>Actinomycetes</taxon>
        <taxon>Kitasatosporales</taxon>
        <taxon>Streptomycetaceae</taxon>
        <taxon>Streptomyces</taxon>
    </lineage>
</organism>
<name>A0A918R8B2_9ACTN</name>
<feature type="binding site" evidence="8">
    <location>
        <position position="311"/>
    </location>
    <ligand>
        <name>Mg(2+)</name>
        <dbReference type="ChEBI" id="CHEBI:18420"/>
    </ligand>
</feature>
<dbReference type="PROSITE" id="PS51705">
    <property type="entry name" value="G_HFLX"/>
    <property type="match status" value="1"/>
</dbReference>
<dbReference type="HAMAP" id="MF_00900">
    <property type="entry name" value="GTPase_HflX"/>
    <property type="match status" value="1"/>
</dbReference>
<dbReference type="InterPro" id="IPR006073">
    <property type="entry name" value="GTP-bd"/>
</dbReference>
<feature type="binding site" evidence="8">
    <location>
        <position position="291"/>
    </location>
    <ligand>
        <name>Mg(2+)</name>
        <dbReference type="ChEBI" id="CHEBI:18420"/>
    </ligand>
</feature>
<comment type="cofactor">
    <cofactor evidence="8">
        <name>Mg(2+)</name>
        <dbReference type="ChEBI" id="CHEBI:18420"/>
    </cofactor>
</comment>
<feature type="binding site" evidence="7">
    <location>
        <begin position="397"/>
        <end position="400"/>
    </location>
    <ligand>
        <name>GTP</name>
        <dbReference type="ChEBI" id="CHEBI:37565"/>
    </ligand>
</feature>
<dbReference type="Gene3D" id="6.10.250.2860">
    <property type="match status" value="1"/>
</dbReference>
<dbReference type="InterPro" id="IPR030394">
    <property type="entry name" value="G_HFLX_dom"/>
</dbReference>
<accession>A0A918R8B2</accession>
<dbReference type="GO" id="GO:0043022">
    <property type="term" value="F:ribosome binding"/>
    <property type="evidence" value="ECO:0007669"/>
    <property type="project" value="TreeGrafter"/>
</dbReference>
<feature type="binding site" evidence="7">
    <location>
        <begin position="421"/>
        <end position="423"/>
    </location>
    <ligand>
        <name>GTP</name>
        <dbReference type="ChEBI" id="CHEBI:37565"/>
    </ligand>
</feature>
<dbReference type="SUPFAM" id="SSF52540">
    <property type="entry name" value="P-loop containing nucleoside triphosphate hydrolases"/>
    <property type="match status" value="1"/>
</dbReference>